<proteinExistence type="predicted"/>
<dbReference type="PANTHER" id="PTHR41913">
    <property type="entry name" value="DUF1684 DOMAIN-CONTAINING PROTEIN"/>
    <property type="match status" value="1"/>
</dbReference>
<feature type="transmembrane region" description="Helical" evidence="1">
    <location>
        <begin position="6"/>
        <end position="24"/>
    </location>
</feature>
<name>A0A7W5ZNE1_9BACT</name>
<comment type="caution">
    <text evidence="2">The sequence shown here is derived from an EMBL/GenBank/DDBJ whole genome shotgun (WGS) entry which is preliminary data.</text>
</comment>
<sequence length="212" mass="23975">MFKNKFVIGLIVAVIVGVIGYTFLGEETTVSEADYAAEMVQERKDKDKFFRDSEESPFRKTDDFKGIDYFSPSSIYKVTATVVPYHATDKKVNVPMTDGTTVAYEKYGFAEFTLPGESAAADLNVYRLLIYKHESGLSILFRDATAPKETYGGGRYLDFKLEDVNDGKLAIDFNKAYNPYCAYNHEYSCPIPPKENTLPVRIEAGEKIYHEE</sequence>
<evidence type="ECO:0000313" key="3">
    <source>
        <dbReference type="Proteomes" id="UP000541352"/>
    </source>
</evidence>
<keyword evidence="3" id="KW-1185">Reference proteome</keyword>
<organism evidence="2 3">
    <name type="scientific">Runella defluvii</name>
    <dbReference type="NCBI Taxonomy" id="370973"/>
    <lineage>
        <taxon>Bacteria</taxon>
        <taxon>Pseudomonadati</taxon>
        <taxon>Bacteroidota</taxon>
        <taxon>Cytophagia</taxon>
        <taxon>Cytophagales</taxon>
        <taxon>Spirosomataceae</taxon>
        <taxon>Runella</taxon>
    </lineage>
</organism>
<dbReference type="Pfam" id="PF07920">
    <property type="entry name" value="DUF1684"/>
    <property type="match status" value="1"/>
</dbReference>
<dbReference type="EMBL" id="JACIBY010000005">
    <property type="protein sequence ID" value="MBB3838879.1"/>
    <property type="molecule type" value="Genomic_DNA"/>
</dbReference>
<reference evidence="2 3" key="1">
    <citation type="submission" date="2020-08" db="EMBL/GenBank/DDBJ databases">
        <title>Genomic Encyclopedia of Type Strains, Phase IV (KMG-IV): sequencing the most valuable type-strain genomes for metagenomic binning, comparative biology and taxonomic classification.</title>
        <authorList>
            <person name="Goeker M."/>
        </authorList>
    </citation>
    <scope>NUCLEOTIDE SEQUENCE [LARGE SCALE GENOMIC DNA]</scope>
    <source>
        <strain evidence="2 3">DSM 17976</strain>
    </source>
</reference>
<accession>A0A7W5ZNE1</accession>
<gene>
    <name evidence="2" type="ORF">FHS57_002885</name>
</gene>
<protein>
    <recommendedName>
        <fullName evidence="4">DUF1684 domain-containing protein</fullName>
    </recommendedName>
</protein>
<keyword evidence="1" id="KW-1133">Transmembrane helix</keyword>
<evidence type="ECO:0000256" key="1">
    <source>
        <dbReference type="SAM" id="Phobius"/>
    </source>
</evidence>
<keyword evidence="1" id="KW-0812">Transmembrane</keyword>
<keyword evidence="1" id="KW-0472">Membrane</keyword>
<dbReference type="Proteomes" id="UP000541352">
    <property type="component" value="Unassembled WGS sequence"/>
</dbReference>
<dbReference type="PANTHER" id="PTHR41913:SF1">
    <property type="entry name" value="DUF1684 DOMAIN-CONTAINING PROTEIN"/>
    <property type="match status" value="1"/>
</dbReference>
<dbReference type="AlphaFoldDB" id="A0A7W5ZNE1"/>
<evidence type="ECO:0000313" key="2">
    <source>
        <dbReference type="EMBL" id="MBB3838879.1"/>
    </source>
</evidence>
<evidence type="ECO:0008006" key="4">
    <source>
        <dbReference type="Google" id="ProtNLM"/>
    </source>
</evidence>
<dbReference type="RefSeq" id="WP_183974658.1">
    <property type="nucleotide sequence ID" value="NZ_JACIBY010000005.1"/>
</dbReference>
<dbReference type="InterPro" id="IPR012467">
    <property type="entry name" value="DUF1684"/>
</dbReference>